<keyword evidence="6 7" id="KW-0503">Monooxygenase</keyword>
<dbReference type="AlphaFoldDB" id="A0A371PIC9"/>
<keyword evidence="3 7" id="KW-0285">Flavoprotein</keyword>
<dbReference type="EC" id="1.14.14.5" evidence="2 7"/>
<dbReference type="NCBIfam" id="TIGR03565">
    <property type="entry name" value="alk_sulf_monoox"/>
    <property type="match status" value="1"/>
</dbReference>
<dbReference type="GO" id="GO:0046306">
    <property type="term" value="P:alkanesulfonate catabolic process"/>
    <property type="evidence" value="ECO:0007669"/>
    <property type="project" value="TreeGrafter"/>
</dbReference>
<keyword evidence="10" id="KW-1185">Reference proteome</keyword>
<comment type="catalytic activity">
    <reaction evidence="7">
        <text>an alkanesulfonate + FMNH2 + O2 = an aldehyde + FMN + sulfite + H2O + 2 H(+)</text>
        <dbReference type="Rhea" id="RHEA:23064"/>
        <dbReference type="ChEBI" id="CHEBI:15377"/>
        <dbReference type="ChEBI" id="CHEBI:15378"/>
        <dbReference type="ChEBI" id="CHEBI:15379"/>
        <dbReference type="ChEBI" id="CHEBI:17359"/>
        <dbReference type="ChEBI" id="CHEBI:17478"/>
        <dbReference type="ChEBI" id="CHEBI:57618"/>
        <dbReference type="ChEBI" id="CHEBI:58210"/>
        <dbReference type="ChEBI" id="CHEBI:134249"/>
        <dbReference type="EC" id="1.14.14.5"/>
    </reaction>
</comment>
<evidence type="ECO:0000256" key="1">
    <source>
        <dbReference type="ARBA" id="ARBA00007044"/>
    </source>
</evidence>
<comment type="caution">
    <text evidence="9">The sequence shown here is derived from an EMBL/GenBank/DDBJ whole genome shotgun (WGS) entry which is preliminary data.</text>
</comment>
<evidence type="ECO:0000259" key="8">
    <source>
        <dbReference type="Pfam" id="PF00296"/>
    </source>
</evidence>
<dbReference type="PANTHER" id="PTHR42847">
    <property type="entry name" value="ALKANESULFONATE MONOOXYGENASE"/>
    <property type="match status" value="1"/>
</dbReference>
<dbReference type="NCBIfam" id="NF001939">
    <property type="entry name" value="PRK00719.1"/>
    <property type="match status" value="1"/>
</dbReference>
<dbReference type="InterPro" id="IPR036661">
    <property type="entry name" value="Luciferase-like_sf"/>
</dbReference>
<dbReference type="Proteomes" id="UP000261905">
    <property type="component" value="Unassembled WGS sequence"/>
</dbReference>
<name>A0A371PIC9_9BACL</name>
<dbReference type="InterPro" id="IPR011251">
    <property type="entry name" value="Luciferase-like_dom"/>
</dbReference>
<dbReference type="CDD" id="cd01094">
    <property type="entry name" value="Alkanesulfonate_monoxygenase"/>
    <property type="match status" value="1"/>
</dbReference>
<evidence type="ECO:0000256" key="5">
    <source>
        <dbReference type="ARBA" id="ARBA00023002"/>
    </source>
</evidence>
<evidence type="ECO:0000256" key="3">
    <source>
        <dbReference type="ARBA" id="ARBA00022630"/>
    </source>
</evidence>
<accession>A0A371PIC9</accession>
<evidence type="ECO:0000256" key="7">
    <source>
        <dbReference type="HAMAP-Rule" id="MF_01229"/>
    </source>
</evidence>
<dbReference type="HAMAP" id="MF_01229">
    <property type="entry name" value="Alkanesulf_monooxygen"/>
    <property type="match status" value="1"/>
</dbReference>
<comment type="similarity">
    <text evidence="1 7">Belongs to the SsuD family.</text>
</comment>
<evidence type="ECO:0000313" key="9">
    <source>
        <dbReference type="EMBL" id="REK75971.1"/>
    </source>
</evidence>
<feature type="domain" description="Luciferase-like" evidence="8">
    <location>
        <begin position="1"/>
        <end position="323"/>
    </location>
</feature>
<keyword evidence="4 7" id="KW-0288">FMN</keyword>
<sequence>MELFWFIPLHGDGRYLGTSKGARALDFDYIRQIAQASDRLGYHGVLVPTGKACEDAWIAASSLISATQNLKFLVAVRPGLMSPSAAARMASTFDRLSGGRLLVNVVTGGDPHELGGDGIFLSHSERYEQTDEFMTIWRRLMEGEEVNFAGKYLRIESGEVMFPALQKPYPPIYFGGSSPSALRIAADHVDYYLTWGEPPAEVAKKLEDVRRLAEASGRKVKFGIRLHVIVRETEEEAWDAANRLIQHVDEGTIEEAQRILSRYDSVGQRRMGDLHKGDKTSLEISPNLWAGIGLVRGGAGTALVGDADNVAARIQEYKELGIETFILSGYPHLEEAYRTAELLFPKLPLSPRQIAETAGIPAIGEIVAYNKRPRAALQP</sequence>
<dbReference type="RefSeq" id="WP_116042581.1">
    <property type="nucleotide sequence ID" value="NZ_QUBQ01000001.1"/>
</dbReference>
<dbReference type="EMBL" id="QUBQ01000001">
    <property type="protein sequence ID" value="REK75971.1"/>
    <property type="molecule type" value="Genomic_DNA"/>
</dbReference>
<evidence type="ECO:0000256" key="6">
    <source>
        <dbReference type="ARBA" id="ARBA00023033"/>
    </source>
</evidence>
<gene>
    <name evidence="7 9" type="primary">ssuD</name>
    <name evidence="9" type="ORF">DX130_02540</name>
</gene>
<evidence type="ECO:0000313" key="10">
    <source>
        <dbReference type="Proteomes" id="UP000261905"/>
    </source>
</evidence>
<proteinExistence type="inferred from homology"/>
<dbReference type="Gene3D" id="3.20.20.30">
    <property type="entry name" value="Luciferase-like domain"/>
    <property type="match status" value="1"/>
</dbReference>
<evidence type="ECO:0000256" key="4">
    <source>
        <dbReference type="ARBA" id="ARBA00022643"/>
    </source>
</evidence>
<dbReference type="Pfam" id="PF00296">
    <property type="entry name" value="Bac_luciferase"/>
    <property type="match status" value="1"/>
</dbReference>
<dbReference type="GO" id="GO:0008726">
    <property type="term" value="F:alkanesulfonate monooxygenase activity"/>
    <property type="evidence" value="ECO:0007669"/>
    <property type="project" value="UniProtKB-UniRule"/>
</dbReference>
<dbReference type="OrthoDB" id="9814695at2"/>
<dbReference type="PANTHER" id="PTHR42847:SF4">
    <property type="entry name" value="ALKANESULFONATE MONOOXYGENASE-RELATED"/>
    <property type="match status" value="1"/>
</dbReference>
<protein>
    <recommendedName>
        <fullName evidence="2 7">Alkanesulfonate monooxygenase</fullName>
        <ecNumber evidence="2 7">1.14.14.5</ecNumber>
    </recommendedName>
    <alternativeName>
        <fullName evidence="7">FMNH2-dependent aliphatic sulfonate monooxygenase</fullName>
    </alternativeName>
</protein>
<reference evidence="9 10" key="1">
    <citation type="submission" date="2018-08" db="EMBL/GenBank/DDBJ databases">
        <title>Paenibacillus sp. M4BSY-1, whole genome shotgun sequence.</title>
        <authorList>
            <person name="Tuo L."/>
        </authorList>
    </citation>
    <scope>NUCLEOTIDE SEQUENCE [LARGE SCALE GENOMIC DNA]</scope>
    <source>
        <strain evidence="9 10">M4BSY-1</strain>
    </source>
</reference>
<dbReference type="SUPFAM" id="SSF51679">
    <property type="entry name" value="Bacterial luciferase-like"/>
    <property type="match status" value="1"/>
</dbReference>
<dbReference type="InterPro" id="IPR050172">
    <property type="entry name" value="SsuD_RutA_monooxygenase"/>
</dbReference>
<organism evidence="9 10">
    <name type="scientific">Paenibacillus paeoniae</name>
    <dbReference type="NCBI Taxonomy" id="2292705"/>
    <lineage>
        <taxon>Bacteria</taxon>
        <taxon>Bacillati</taxon>
        <taxon>Bacillota</taxon>
        <taxon>Bacilli</taxon>
        <taxon>Bacillales</taxon>
        <taxon>Paenibacillaceae</taxon>
        <taxon>Paenibacillus</taxon>
    </lineage>
</organism>
<comment type="function">
    <text evidence="7">Catalyzes the desulfonation of aliphatic sulfonates.</text>
</comment>
<keyword evidence="5 7" id="KW-0560">Oxidoreductase</keyword>
<dbReference type="InterPro" id="IPR019911">
    <property type="entry name" value="Alkanesulphonate_mOase_FMN-dep"/>
</dbReference>
<evidence type="ECO:0000256" key="2">
    <source>
        <dbReference type="ARBA" id="ARBA00012113"/>
    </source>
</evidence>